<evidence type="ECO:0000313" key="3">
    <source>
        <dbReference type="Proteomes" id="UP001153618"/>
    </source>
</evidence>
<comment type="caution">
    <text evidence="2">The sequence shown here is derived from an EMBL/GenBank/DDBJ whole genome shotgun (WGS) entry which is preliminary data.</text>
</comment>
<keyword evidence="3" id="KW-1185">Reference proteome</keyword>
<reference evidence="2" key="1">
    <citation type="submission" date="2021-07" db="EMBL/GenBank/DDBJ databases">
        <authorList>
            <person name="Branca A.L. A."/>
        </authorList>
    </citation>
    <scope>NUCLEOTIDE SEQUENCE</scope>
</reference>
<organism evidence="2 3">
    <name type="scientific">Penicillium olsonii</name>
    <dbReference type="NCBI Taxonomy" id="99116"/>
    <lineage>
        <taxon>Eukaryota</taxon>
        <taxon>Fungi</taxon>
        <taxon>Dikarya</taxon>
        <taxon>Ascomycota</taxon>
        <taxon>Pezizomycotina</taxon>
        <taxon>Eurotiomycetes</taxon>
        <taxon>Eurotiomycetidae</taxon>
        <taxon>Eurotiales</taxon>
        <taxon>Aspergillaceae</taxon>
        <taxon>Penicillium</taxon>
    </lineage>
</organism>
<dbReference type="NCBIfam" id="NF005127">
    <property type="entry name" value="PRK06565.1"/>
    <property type="match status" value="1"/>
</dbReference>
<feature type="domain" description="Amidase" evidence="1">
    <location>
        <begin position="58"/>
        <end position="349"/>
    </location>
</feature>
<dbReference type="SUPFAM" id="SSF75304">
    <property type="entry name" value="Amidase signature (AS) enzymes"/>
    <property type="match status" value="1"/>
</dbReference>
<dbReference type="Pfam" id="PF01425">
    <property type="entry name" value="Amidase"/>
    <property type="match status" value="1"/>
</dbReference>
<evidence type="ECO:0000313" key="2">
    <source>
        <dbReference type="EMBL" id="CAG8297615.1"/>
    </source>
</evidence>
<dbReference type="AlphaFoldDB" id="A0A9W4N8D2"/>
<dbReference type="OrthoDB" id="566138at2759"/>
<name>A0A9W4N8D2_PENOL</name>
<evidence type="ECO:0000259" key="1">
    <source>
        <dbReference type="Pfam" id="PF01425"/>
    </source>
</evidence>
<dbReference type="InterPro" id="IPR036928">
    <property type="entry name" value="AS_sf"/>
</dbReference>
<dbReference type="PANTHER" id="PTHR42678:SF11">
    <property type="entry name" value="AMIDASE FAMILY PROTEIN"/>
    <property type="match status" value="1"/>
</dbReference>
<dbReference type="PANTHER" id="PTHR42678">
    <property type="entry name" value="AMIDASE"/>
    <property type="match status" value="1"/>
</dbReference>
<proteinExistence type="predicted"/>
<protein>
    <recommendedName>
        <fullName evidence="1">Amidase domain-containing protein</fullName>
    </recommendedName>
</protein>
<dbReference type="Proteomes" id="UP001153618">
    <property type="component" value="Unassembled WGS sequence"/>
</dbReference>
<dbReference type="Gene3D" id="3.90.1300.10">
    <property type="entry name" value="Amidase signature (AS) domain"/>
    <property type="match status" value="1"/>
</dbReference>
<dbReference type="InterPro" id="IPR023631">
    <property type="entry name" value="Amidase_dom"/>
</dbReference>
<accession>A0A9W4N8D2</accession>
<dbReference type="EMBL" id="CAJVOS010000104">
    <property type="protein sequence ID" value="CAG8297615.1"/>
    <property type="molecule type" value="Genomic_DNA"/>
</dbReference>
<sequence>MELGSSLTCYVSCTHNITQSIFEGQISELQLALSQGQVNSVQLTAQHFKRIAYYDRRRTNLNSIPVINERAFDDAQLSDDRRAAGVAKGPLDGIPCTVKDSYKIKGMTVASGSPAFKNLIANEDAFAVHRIRDAGGIILGRTNMPPMAAGGMQRGVYGRAESPYNKDYLTAAFASGSSNGSATATAASFGVFGMGEETISSGRSPASNNALVAYTPSRGLISIRGNWPLFPICDTVVPHTRTLEDMFCLLDVIVARDDTTVGDFWRGQPFVPLPAVDSVRPKTYHDLADRDALAGKRIGVPKMYIGGQDADAYPVHTSQSVIDLWKRARTCLESLGATVEEVDFPLVKEYEGPYSPGEEDGAETVPVHRDNVDMGKLMAYGWDDFLINNNDPACATTLATVASTAIFPTPKGTLPDKYDKDDPLVRHNEAVAHVQRDRVPIYQIPGLGEALKDLEARRKRTFENWLDKLGLDVVVWPCAGDVGKSDADVNSQSAKEAWRNGVLYSNGNCAIRQLGVPTVNVPMGIMSDTGMPVNLTFASRAYDDSNLFRYAFAYESASRCRRAPQLSAALSTDLIPSDASSPMGRVAPKLTVHGVRQPGGLTAVISGSFDADDCLGLKSIDVSIDGEPAGNVNITNGTWQVVSDELSTWTGDLDERGVPSQELAMVIVTVTGHNGRSTAKMLFV</sequence>
<gene>
    <name evidence="2" type="ORF">POLS_LOCUS9835</name>
</gene>